<dbReference type="Pfam" id="PF00005">
    <property type="entry name" value="ABC_tran"/>
    <property type="match status" value="1"/>
</dbReference>
<evidence type="ECO:0000256" key="3">
    <source>
        <dbReference type="ARBA" id="ARBA00022458"/>
    </source>
</evidence>
<dbReference type="OrthoDB" id="6321334at2"/>
<organism evidence="7 8">
    <name type="scientific">Lentisphaera araneosa HTCC2155</name>
    <dbReference type="NCBI Taxonomy" id="313628"/>
    <lineage>
        <taxon>Bacteria</taxon>
        <taxon>Pseudomonadati</taxon>
        <taxon>Lentisphaerota</taxon>
        <taxon>Lentisphaeria</taxon>
        <taxon>Lentisphaerales</taxon>
        <taxon>Lentisphaeraceae</taxon>
        <taxon>Lentisphaera</taxon>
    </lineage>
</organism>
<dbReference type="PANTHER" id="PTHR42711">
    <property type="entry name" value="ABC TRANSPORTER ATP-BINDING PROTEIN"/>
    <property type="match status" value="1"/>
</dbReference>
<evidence type="ECO:0000259" key="6">
    <source>
        <dbReference type="PROSITE" id="PS50893"/>
    </source>
</evidence>
<evidence type="ECO:0000313" key="7">
    <source>
        <dbReference type="EMBL" id="EDM27083.1"/>
    </source>
</evidence>
<dbReference type="SUPFAM" id="SSF52540">
    <property type="entry name" value="P-loop containing nucleoside triphosphate hydrolases"/>
    <property type="match status" value="1"/>
</dbReference>
<dbReference type="PROSITE" id="PS50893">
    <property type="entry name" value="ABC_TRANSPORTER_2"/>
    <property type="match status" value="1"/>
</dbReference>
<protein>
    <submittedName>
        <fullName evidence="7">ABC transporter (ATP-binding protein)-putative sodium extrusion ABC transporter</fullName>
    </submittedName>
</protein>
<evidence type="ECO:0000313" key="8">
    <source>
        <dbReference type="Proteomes" id="UP000004947"/>
    </source>
</evidence>
<dbReference type="InterPro" id="IPR003593">
    <property type="entry name" value="AAA+_ATPase"/>
</dbReference>
<dbReference type="eggNOG" id="COG4555">
    <property type="taxonomic scope" value="Bacteria"/>
</dbReference>
<accession>A6DM93</accession>
<gene>
    <name evidence="7" type="ORF">LNTAR_15477</name>
</gene>
<evidence type="ECO:0000256" key="2">
    <source>
        <dbReference type="ARBA" id="ARBA00022448"/>
    </source>
</evidence>
<dbReference type="GO" id="GO:0005524">
    <property type="term" value="F:ATP binding"/>
    <property type="evidence" value="ECO:0007669"/>
    <property type="project" value="UniProtKB-KW"/>
</dbReference>
<dbReference type="PANTHER" id="PTHR42711:SF5">
    <property type="entry name" value="ABC TRANSPORTER ATP-BINDING PROTEIN NATA"/>
    <property type="match status" value="1"/>
</dbReference>
<keyword evidence="2" id="KW-0813">Transport</keyword>
<reference evidence="7 8" key="1">
    <citation type="journal article" date="2010" name="J. Bacteriol.">
        <title>Genome sequence of Lentisphaera araneosa HTCC2155T, the type species of the order Lentisphaerales in the phylum Lentisphaerae.</title>
        <authorList>
            <person name="Thrash J.C."/>
            <person name="Cho J.C."/>
            <person name="Vergin K.L."/>
            <person name="Morris R.M."/>
            <person name="Giovannoni S.J."/>
        </authorList>
    </citation>
    <scope>NUCLEOTIDE SEQUENCE [LARGE SCALE GENOMIC DNA]</scope>
    <source>
        <strain evidence="7 8">HTCC2155</strain>
    </source>
</reference>
<dbReference type="InterPro" id="IPR027417">
    <property type="entry name" value="P-loop_NTPase"/>
</dbReference>
<dbReference type="RefSeq" id="WP_007278992.1">
    <property type="nucleotide sequence ID" value="NZ_ABCK01000011.1"/>
</dbReference>
<dbReference type="EMBL" id="ABCK01000011">
    <property type="protein sequence ID" value="EDM27083.1"/>
    <property type="molecule type" value="Genomic_DNA"/>
</dbReference>
<dbReference type="Proteomes" id="UP000004947">
    <property type="component" value="Unassembled WGS sequence"/>
</dbReference>
<evidence type="ECO:0000256" key="1">
    <source>
        <dbReference type="ARBA" id="ARBA00005417"/>
    </source>
</evidence>
<dbReference type="STRING" id="313628.LNTAR_15477"/>
<keyword evidence="3" id="KW-0536">Nodulation</keyword>
<dbReference type="InterPro" id="IPR050763">
    <property type="entry name" value="ABC_transporter_ATP-binding"/>
</dbReference>
<feature type="domain" description="ABC transporter" evidence="6">
    <location>
        <begin position="2"/>
        <end position="242"/>
    </location>
</feature>
<proteinExistence type="inferred from homology"/>
<dbReference type="AlphaFoldDB" id="A6DM93"/>
<keyword evidence="5 7" id="KW-0067">ATP-binding</keyword>
<keyword evidence="8" id="KW-1185">Reference proteome</keyword>
<comment type="caution">
    <text evidence="7">The sequence shown here is derived from an EMBL/GenBank/DDBJ whole genome shotgun (WGS) entry which is preliminary data.</text>
</comment>
<dbReference type="InterPro" id="IPR003439">
    <property type="entry name" value="ABC_transporter-like_ATP-bd"/>
</dbReference>
<name>A6DM93_9BACT</name>
<dbReference type="SMART" id="SM00382">
    <property type="entry name" value="AAA"/>
    <property type="match status" value="1"/>
</dbReference>
<evidence type="ECO:0000256" key="4">
    <source>
        <dbReference type="ARBA" id="ARBA00022741"/>
    </source>
</evidence>
<dbReference type="GO" id="GO:0016887">
    <property type="term" value="F:ATP hydrolysis activity"/>
    <property type="evidence" value="ECO:0007669"/>
    <property type="project" value="InterPro"/>
</dbReference>
<keyword evidence="4" id="KW-0547">Nucleotide-binding</keyword>
<evidence type="ECO:0000256" key="5">
    <source>
        <dbReference type="ARBA" id="ARBA00022840"/>
    </source>
</evidence>
<comment type="similarity">
    <text evidence="1">Belongs to the ABC transporter superfamily.</text>
</comment>
<sequence>MLLVEGLSRTFGDARTGEVHALKNASFELAPGETAGLLGMNGAGKSTLLRILATTLKASAGTLSLNGLEYKVEGDEQANEKIRHHVGFLSGSTGLYKRMTGKETLEFFGRMCSMDEAELQAKIEDFVTRLGMVDFIDRYTDKYSTGQKQKVNICRALIHGPDLLILDEATTGLDPVARLQVTEFIQKMRNPQRMMMYSTHYFDEAENLCDKLLVLHQGVLMYSGTKKEVLEQAECQSLSELFAGLAKS</sequence>
<dbReference type="Gene3D" id="3.40.50.300">
    <property type="entry name" value="P-loop containing nucleotide triphosphate hydrolases"/>
    <property type="match status" value="1"/>
</dbReference>